<dbReference type="KEGG" id="dfa:DFA_04285"/>
<protein>
    <recommendedName>
        <fullName evidence="4">Ankyrin repeat-containing protein</fullName>
    </recommendedName>
</protein>
<proteinExistence type="predicted"/>
<evidence type="ECO:0008006" key="4">
    <source>
        <dbReference type="Google" id="ProtNLM"/>
    </source>
</evidence>
<dbReference type="PANTHER" id="PTHR46586:SF3">
    <property type="entry name" value="ANKYRIN REPEAT-CONTAINING PROTEIN"/>
    <property type="match status" value="1"/>
</dbReference>
<dbReference type="RefSeq" id="XP_004360018.1">
    <property type="nucleotide sequence ID" value="XM_004359961.1"/>
</dbReference>
<dbReference type="InterPro" id="IPR002110">
    <property type="entry name" value="Ankyrin_rpt"/>
</dbReference>
<sequence>MIPERIIRSKWLFNHILLFISIIESEISTFKDISYLLCNTRQHRDDDNDQKTIVARQQQSFNNVFKRVYDDNPNFIIYFRSLPVILRNCRDVAMLRSIHARVPHYFTIKLIGLNPPRYYDPSATNTQYHRTLGDCLESKSWVVDNIAASGRIECLVYAINVIKSYSEPSRKTIEMACEYGQLDVLTYLEKKYPTLENKRGFQLAALNGHLHILQHLLEGSSSSFTKYALINVTRSRSVECATLLLNHRDTRLSVLHQDTKHYMSDCMENAIQSGSLEMVELLFNSFTDTECVKADWISFKTLLCAIETGSLEIVKYLHETVGIDIASVMLPSRLEHHLYSKYTKWKDGHTKFIDDVILSNHRNNNNKPNLELIKYLHQKGSKYTVLSWETATKRGYLDTAHYLFDNPTQMTVQLSNEYMVIDTVNENPSLSCLEMVKFLLENVPSTSFQKTNSPPTLDFLESRLFEQLIHGVFATDNVELLQYILEYFGVNIGQVIHHYPIRMKSSGCKVSSRGILPFILNSTKDKLDESFFTLYLLEACIGDQVDVFYYFHQHQLPGFQNPSNLLDHACRHGANDDDITNVLQSAIYSSNLKLVQFIHNQYQPIISQTATEMLLFYSLQYNQLECFQYLLTTCFATQDHKTVIQTIKNNIVSYTMSTDEQQQQQQQQKQQQQILLQDAFNFLDSIDK</sequence>
<dbReference type="Proteomes" id="UP000007797">
    <property type="component" value="Unassembled WGS sequence"/>
</dbReference>
<name>F4PP54_CACFS</name>
<feature type="signal peptide" evidence="1">
    <location>
        <begin position="1"/>
        <end position="25"/>
    </location>
</feature>
<dbReference type="InterPro" id="IPR036770">
    <property type="entry name" value="Ankyrin_rpt-contain_sf"/>
</dbReference>
<keyword evidence="3" id="KW-1185">Reference proteome</keyword>
<dbReference type="Gene3D" id="1.25.40.20">
    <property type="entry name" value="Ankyrin repeat-containing domain"/>
    <property type="match status" value="2"/>
</dbReference>
<reference evidence="3" key="1">
    <citation type="journal article" date="2011" name="Genome Res.">
        <title>Phylogeny-wide analysis of social amoeba genomes highlights ancient origins for complex intercellular communication.</title>
        <authorList>
            <person name="Heidel A.J."/>
            <person name="Lawal H.M."/>
            <person name="Felder M."/>
            <person name="Schilde C."/>
            <person name="Helps N.R."/>
            <person name="Tunggal B."/>
            <person name="Rivero F."/>
            <person name="John U."/>
            <person name="Schleicher M."/>
            <person name="Eichinger L."/>
            <person name="Platzer M."/>
            <person name="Noegel A.A."/>
            <person name="Schaap P."/>
            <person name="Gloeckner G."/>
        </authorList>
    </citation>
    <scope>NUCLEOTIDE SEQUENCE [LARGE SCALE GENOMIC DNA]</scope>
    <source>
        <strain evidence="3">SH3</strain>
    </source>
</reference>
<dbReference type="SUPFAM" id="SSF48403">
    <property type="entry name" value="Ankyrin repeat"/>
    <property type="match status" value="1"/>
</dbReference>
<keyword evidence="1" id="KW-0732">Signal</keyword>
<feature type="chain" id="PRO_5003319450" description="Ankyrin repeat-containing protein" evidence="1">
    <location>
        <begin position="26"/>
        <end position="688"/>
    </location>
</feature>
<dbReference type="PANTHER" id="PTHR46586">
    <property type="entry name" value="ANKYRIN REPEAT-CONTAINING PROTEIN"/>
    <property type="match status" value="1"/>
</dbReference>
<dbReference type="AlphaFoldDB" id="F4PP54"/>
<dbReference type="GeneID" id="14874597"/>
<evidence type="ECO:0000256" key="1">
    <source>
        <dbReference type="SAM" id="SignalP"/>
    </source>
</evidence>
<gene>
    <name evidence="2" type="ORF">DFA_04285</name>
</gene>
<accession>F4PP54</accession>
<evidence type="ECO:0000313" key="3">
    <source>
        <dbReference type="Proteomes" id="UP000007797"/>
    </source>
</evidence>
<dbReference type="OrthoDB" id="434830at2759"/>
<evidence type="ECO:0000313" key="2">
    <source>
        <dbReference type="EMBL" id="EGG22167.1"/>
    </source>
</evidence>
<dbReference type="Pfam" id="PF12796">
    <property type="entry name" value="Ank_2"/>
    <property type="match status" value="1"/>
</dbReference>
<dbReference type="EMBL" id="GL883009">
    <property type="protein sequence ID" value="EGG22167.1"/>
    <property type="molecule type" value="Genomic_DNA"/>
</dbReference>
<dbReference type="InterPro" id="IPR052050">
    <property type="entry name" value="SecEffector_AnkRepeat"/>
</dbReference>
<organism evidence="2 3">
    <name type="scientific">Cavenderia fasciculata</name>
    <name type="common">Slime mold</name>
    <name type="synonym">Dictyostelium fasciculatum</name>
    <dbReference type="NCBI Taxonomy" id="261658"/>
    <lineage>
        <taxon>Eukaryota</taxon>
        <taxon>Amoebozoa</taxon>
        <taxon>Evosea</taxon>
        <taxon>Eumycetozoa</taxon>
        <taxon>Dictyostelia</taxon>
        <taxon>Acytosteliales</taxon>
        <taxon>Cavenderiaceae</taxon>
        <taxon>Cavenderia</taxon>
    </lineage>
</organism>